<keyword evidence="2" id="KW-1133">Transmembrane helix</keyword>
<name>A0ABT8TUV2_9ACTN</name>
<evidence type="ECO:0000313" key="4">
    <source>
        <dbReference type="EMBL" id="MDO3397601.1"/>
    </source>
</evidence>
<evidence type="ECO:0000256" key="2">
    <source>
        <dbReference type="SAM" id="Phobius"/>
    </source>
</evidence>
<dbReference type="EMBL" id="JAULSC010000023">
    <property type="protein sequence ID" value="MDO3397601.1"/>
    <property type="molecule type" value="Genomic_DNA"/>
</dbReference>
<feature type="domain" description="LytR/CpsA/Psr regulator C-terminal" evidence="3">
    <location>
        <begin position="90"/>
        <end position="172"/>
    </location>
</feature>
<sequence length="176" mass="18890">MAPHQRPRTERGTVLPSPVVILSVIAVAMAAFAFVATQGSEPTEREITPAAREAVQDQGEDQEPEVEEKAEPAEPKPTKKPAPAIKRGEVYVEVYNNSSVTGLAGRVAQRATGAGWQVVGEDNWYGTVPATTVYHPPKLERAAKLLALDLGIDRTLPATGAMKLDRLTLILTGELD</sequence>
<keyword evidence="2" id="KW-0472">Membrane</keyword>
<dbReference type="Gene3D" id="3.30.70.2390">
    <property type="match status" value="1"/>
</dbReference>
<evidence type="ECO:0000256" key="1">
    <source>
        <dbReference type="SAM" id="MobiDB-lite"/>
    </source>
</evidence>
<protein>
    <submittedName>
        <fullName evidence="4">LytR C-terminal domain-containing protein</fullName>
    </submittedName>
</protein>
<feature type="compositionally biased region" description="Basic and acidic residues" evidence="1">
    <location>
        <begin position="67"/>
        <end position="77"/>
    </location>
</feature>
<gene>
    <name evidence="4" type="ORF">QWJ41_17875</name>
</gene>
<keyword evidence="2" id="KW-0812">Transmembrane</keyword>
<comment type="caution">
    <text evidence="4">The sequence shown here is derived from an EMBL/GenBank/DDBJ whole genome shotgun (WGS) entry which is preliminary data.</text>
</comment>
<organism evidence="4 5">
    <name type="scientific">Nocardioides cremeus</name>
    <dbReference type="NCBI Taxonomy" id="3058044"/>
    <lineage>
        <taxon>Bacteria</taxon>
        <taxon>Bacillati</taxon>
        <taxon>Actinomycetota</taxon>
        <taxon>Actinomycetes</taxon>
        <taxon>Propionibacteriales</taxon>
        <taxon>Nocardioidaceae</taxon>
        <taxon>Nocardioides</taxon>
    </lineage>
</organism>
<evidence type="ECO:0000313" key="5">
    <source>
        <dbReference type="Proteomes" id="UP001168363"/>
    </source>
</evidence>
<dbReference type="InterPro" id="IPR027381">
    <property type="entry name" value="LytR/CpsA/Psr_C"/>
</dbReference>
<reference evidence="4" key="1">
    <citation type="submission" date="2023-06" db="EMBL/GenBank/DDBJ databases">
        <title>Genome sequence of Nocardioides sp. SOB44.</title>
        <authorList>
            <person name="Zhang G."/>
        </authorList>
    </citation>
    <scope>NUCLEOTIDE SEQUENCE</scope>
    <source>
        <strain evidence="4">SOB44</strain>
    </source>
</reference>
<dbReference type="Pfam" id="PF13399">
    <property type="entry name" value="LytR_C"/>
    <property type="match status" value="1"/>
</dbReference>
<evidence type="ECO:0000259" key="3">
    <source>
        <dbReference type="Pfam" id="PF13399"/>
    </source>
</evidence>
<feature type="transmembrane region" description="Helical" evidence="2">
    <location>
        <begin position="12"/>
        <end position="35"/>
    </location>
</feature>
<keyword evidence="5" id="KW-1185">Reference proteome</keyword>
<dbReference type="RefSeq" id="WP_302709811.1">
    <property type="nucleotide sequence ID" value="NZ_JAULSC010000023.1"/>
</dbReference>
<feature type="region of interest" description="Disordered" evidence="1">
    <location>
        <begin position="38"/>
        <end position="84"/>
    </location>
</feature>
<accession>A0ABT8TUV2</accession>
<proteinExistence type="predicted"/>
<dbReference type="Proteomes" id="UP001168363">
    <property type="component" value="Unassembled WGS sequence"/>
</dbReference>